<feature type="transmembrane region" description="Helical" evidence="8">
    <location>
        <begin position="34"/>
        <end position="55"/>
    </location>
</feature>
<keyword evidence="5" id="KW-0418">Kinase</keyword>
<evidence type="ECO:0000256" key="7">
    <source>
        <dbReference type="ARBA" id="ARBA00023012"/>
    </source>
</evidence>
<protein>
    <recommendedName>
        <fullName evidence="2">histidine kinase</fullName>
        <ecNumber evidence="2">2.7.13.3</ecNumber>
    </recommendedName>
</protein>
<dbReference type="Gene3D" id="3.30.565.10">
    <property type="entry name" value="Histidine kinase-like ATPase, C-terminal domain"/>
    <property type="match status" value="1"/>
</dbReference>
<accession>A0A0L8AIX4</accession>
<evidence type="ECO:0000256" key="1">
    <source>
        <dbReference type="ARBA" id="ARBA00000085"/>
    </source>
</evidence>
<gene>
    <name evidence="10" type="ORF">OB69_13065</name>
</gene>
<dbReference type="PANTHER" id="PTHR43065">
    <property type="entry name" value="SENSOR HISTIDINE KINASE"/>
    <property type="match status" value="1"/>
</dbReference>
<evidence type="ECO:0000256" key="6">
    <source>
        <dbReference type="ARBA" id="ARBA00022840"/>
    </source>
</evidence>
<evidence type="ECO:0000313" key="11">
    <source>
        <dbReference type="Proteomes" id="UP000036908"/>
    </source>
</evidence>
<feature type="domain" description="Histidine kinase" evidence="9">
    <location>
        <begin position="226"/>
        <end position="443"/>
    </location>
</feature>
<dbReference type="Proteomes" id="UP000036908">
    <property type="component" value="Unassembled WGS sequence"/>
</dbReference>
<dbReference type="InterPro" id="IPR003594">
    <property type="entry name" value="HATPase_dom"/>
</dbReference>
<evidence type="ECO:0000313" key="10">
    <source>
        <dbReference type="EMBL" id="KOF02344.1"/>
    </source>
</evidence>
<keyword evidence="8" id="KW-0812">Transmembrane</keyword>
<evidence type="ECO:0000256" key="3">
    <source>
        <dbReference type="ARBA" id="ARBA00022679"/>
    </source>
</evidence>
<dbReference type="GO" id="GO:0005524">
    <property type="term" value="F:ATP binding"/>
    <property type="evidence" value="ECO:0007669"/>
    <property type="project" value="UniProtKB-KW"/>
</dbReference>
<dbReference type="EMBL" id="JSVA01000014">
    <property type="protein sequence ID" value="KOF02344.1"/>
    <property type="molecule type" value="Genomic_DNA"/>
</dbReference>
<keyword evidence="8" id="KW-1133">Transmembrane helix</keyword>
<dbReference type="EC" id="2.7.13.3" evidence="2"/>
<dbReference type="PANTHER" id="PTHR43065:SF46">
    <property type="entry name" value="C4-DICARBOXYLATE TRANSPORT SENSOR PROTEIN DCTB"/>
    <property type="match status" value="1"/>
</dbReference>
<dbReference type="InterPro" id="IPR004358">
    <property type="entry name" value="Sig_transdc_His_kin-like_C"/>
</dbReference>
<dbReference type="PATRIC" id="fig|1566026.4.peg.911"/>
<evidence type="ECO:0000256" key="4">
    <source>
        <dbReference type="ARBA" id="ARBA00022741"/>
    </source>
</evidence>
<keyword evidence="7" id="KW-0902">Two-component regulatory system</keyword>
<name>A0A0L8AIX4_9BACT</name>
<keyword evidence="11" id="KW-1185">Reference proteome</keyword>
<dbReference type="OrthoDB" id="1931120at2"/>
<keyword evidence="8" id="KW-0472">Membrane</keyword>
<comment type="catalytic activity">
    <reaction evidence="1">
        <text>ATP + protein L-histidine = ADP + protein N-phospho-L-histidine.</text>
        <dbReference type="EC" id="2.7.13.3"/>
    </reaction>
</comment>
<reference evidence="11" key="1">
    <citation type="submission" date="2014-11" db="EMBL/GenBank/DDBJ databases">
        <title>Genome sequencing of Roseivirga sp. D-25.</title>
        <authorList>
            <person name="Selvaratnam C."/>
            <person name="Thevarajoo S."/>
            <person name="Goh K.M."/>
            <person name="Eee R."/>
            <person name="Chan K.-G."/>
            <person name="Chong C.S."/>
        </authorList>
    </citation>
    <scope>NUCLEOTIDE SEQUENCE [LARGE SCALE GENOMIC DNA]</scope>
    <source>
        <strain evidence="11">D-25</strain>
    </source>
</reference>
<dbReference type="Pfam" id="PF02518">
    <property type="entry name" value="HATPase_c"/>
    <property type="match status" value="1"/>
</dbReference>
<evidence type="ECO:0000259" key="9">
    <source>
        <dbReference type="PROSITE" id="PS50109"/>
    </source>
</evidence>
<dbReference type="GO" id="GO:0000160">
    <property type="term" value="P:phosphorelay signal transduction system"/>
    <property type="evidence" value="ECO:0007669"/>
    <property type="project" value="UniProtKB-KW"/>
</dbReference>
<proteinExistence type="predicted"/>
<evidence type="ECO:0000256" key="8">
    <source>
        <dbReference type="SAM" id="Phobius"/>
    </source>
</evidence>
<sequence length="443" mass="50593">MRYKYFRLNVVLRILALLILGYSGFYILTQTHFWLVSFWLFLALIIILIGLIRYVERSRRDLTYFLLSIKQNDFSNSFPYEKTDELNFAFHEINQVMKNLRNEKASNYLYLQTVVEHVRVAVLCFDEDDKVTLSNKAAKELFQKDHISSLASLAKVSEEIASKVEQLKSGERELVKVKVGGTLLNLSVQVTTFKLQNKDYKLVSFQDIKNELEEKEIESWQRLIRVLTHEIKNSVIPISTLSEVILQVFKTEVQAKNNSQTEAEAYQDIVGGLETIEARSKGLAHFVNTYDQLTKVLKPEFSTVQLLPLVNRIENLFKPDLEAANIDFKVKVDPTYEVNVDPNLLDQVLINLVKNAIEAIKDQPYKSIQLSTRLEQDKVILSVRDNGPGIPDEVLDNIFVPFYTTKQSGSGIGLSLSRQIMGLHKGSIAVKSSSEGTSFELIF</sequence>
<dbReference type="SMART" id="SM00387">
    <property type="entry name" value="HATPase_c"/>
    <property type="match status" value="1"/>
</dbReference>
<dbReference type="PRINTS" id="PR00344">
    <property type="entry name" value="BCTRLSENSOR"/>
</dbReference>
<feature type="transmembrane region" description="Helical" evidence="8">
    <location>
        <begin position="10"/>
        <end position="28"/>
    </location>
</feature>
<keyword evidence="3" id="KW-0808">Transferase</keyword>
<dbReference type="SUPFAM" id="SSF55874">
    <property type="entry name" value="ATPase domain of HSP90 chaperone/DNA topoisomerase II/histidine kinase"/>
    <property type="match status" value="1"/>
</dbReference>
<comment type="caution">
    <text evidence="10">The sequence shown here is derived from an EMBL/GenBank/DDBJ whole genome shotgun (WGS) entry which is preliminary data.</text>
</comment>
<evidence type="ECO:0000256" key="2">
    <source>
        <dbReference type="ARBA" id="ARBA00012438"/>
    </source>
</evidence>
<dbReference type="GO" id="GO:0004673">
    <property type="term" value="F:protein histidine kinase activity"/>
    <property type="evidence" value="ECO:0007669"/>
    <property type="project" value="UniProtKB-EC"/>
</dbReference>
<keyword evidence="6" id="KW-0067">ATP-binding</keyword>
<dbReference type="InterPro" id="IPR036890">
    <property type="entry name" value="HATPase_C_sf"/>
</dbReference>
<dbReference type="PROSITE" id="PS50109">
    <property type="entry name" value="HIS_KIN"/>
    <property type="match status" value="1"/>
</dbReference>
<dbReference type="AlphaFoldDB" id="A0A0L8AIX4"/>
<organism evidence="10 11">
    <name type="scientific">Roseivirga seohaensis subsp. aquiponti</name>
    <dbReference type="NCBI Taxonomy" id="1566026"/>
    <lineage>
        <taxon>Bacteria</taxon>
        <taxon>Pseudomonadati</taxon>
        <taxon>Bacteroidota</taxon>
        <taxon>Cytophagia</taxon>
        <taxon>Cytophagales</taxon>
        <taxon>Roseivirgaceae</taxon>
        <taxon>Roseivirga</taxon>
    </lineage>
</organism>
<dbReference type="InterPro" id="IPR005467">
    <property type="entry name" value="His_kinase_dom"/>
</dbReference>
<evidence type="ECO:0000256" key="5">
    <source>
        <dbReference type="ARBA" id="ARBA00022777"/>
    </source>
</evidence>
<keyword evidence="4" id="KW-0547">Nucleotide-binding</keyword>
<dbReference type="RefSeq" id="WP_053224182.1">
    <property type="nucleotide sequence ID" value="NZ_JSVA01000014.1"/>
</dbReference>